<evidence type="ECO:0000256" key="5">
    <source>
        <dbReference type="ARBA" id="ARBA00022737"/>
    </source>
</evidence>
<dbReference type="GO" id="GO:0005634">
    <property type="term" value="C:nucleus"/>
    <property type="evidence" value="ECO:0007669"/>
    <property type="project" value="UniProtKB-SubCell"/>
</dbReference>
<accession>A0A2G9RFK7</accession>
<feature type="compositionally biased region" description="Polar residues" evidence="11">
    <location>
        <begin position="23"/>
        <end position="44"/>
    </location>
</feature>
<dbReference type="PROSITE" id="PS50157">
    <property type="entry name" value="ZINC_FINGER_C2H2_2"/>
    <property type="match status" value="5"/>
</dbReference>
<keyword evidence="4" id="KW-0479">Metal-binding</keyword>
<feature type="domain" description="C2H2-type" evidence="12">
    <location>
        <begin position="49"/>
        <end position="71"/>
    </location>
</feature>
<evidence type="ECO:0000256" key="11">
    <source>
        <dbReference type="SAM" id="MobiDB-lite"/>
    </source>
</evidence>
<comment type="function">
    <text evidence="1">May be involved in transcriptional regulation.</text>
</comment>
<dbReference type="InterPro" id="IPR036051">
    <property type="entry name" value="KRAB_dom_sf"/>
</dbReference>
<evidence type="ECO:0000256" key="3">
    <source>
        <dbReference type="ARBA" id="ARBA00006991"/>
    </source>
</evidence>
<dbReference type="SUPFAM" id="SSF57667">
    <property type="entry name" value="beta-beta-alpha zinc fingers"/>
    <property type="match status" value="3"/>
</dbReference>
<evidence type="ECO:0000256" key="8">
    <source>
        <dbReference type="ARBA" id="ARBA00023125"/>
    </source>
</evidence>
<evidence type="ECO:0000259" key="13">
    <source>
        <dbReference type="PROSITE" id="PS50805"/>
    </source>
</evidence>
<reference evidence="15" key="1">
    <citation type="journal article" date="2017" name="Nat. Commun.">
        <title>The North American bullfrog draft genome provides insight into hormonal regulation of long noncoding RNA.</title>
        <authorList>
            <person name="Hammond S.A."/>
            <person name="Warren R.L."/>
            <person name="Vandervalk B.P."/>
            <person name="Kucuk E."/>
            <person name="Khan H."/>
            <person name="Gibb E.A."/>
            <person name="Pandoh P."/>
            <person name="Kirk H."/>
            <person name="Zhao Y."/>
            <person name="Jones M."/>
            <person name="Mungall A.J."/>
            <person name="Coope R."/>
            <person name="Pleasance S."/>
            <person name="Moore R.A."/>
            <person name="Holt R.A."/>
            <person name="Round J.M."/>
            <person name="Ohora S."/>
            <person name="Walle B.V."/>
            <person name="Veldhoen N."/>
            <person name="Helbing C.C."/>
            <person name="Birol I."/>
        </authorList>
    </citation>
    <scope>NUCLEOTIDE SEQUENCE [LARGE SCALE GENOMIC DNA]</scope>
</reference>
<dbReference type="FunFam" id="3.30.160.60:FF:000100">
    <property type="entry name" value="Zinc finger 45-like"/>
    <property type="match status" value="1"/>
</dbReference>
<feature type="domain" description="C2H2-type" evidence="12">
    <location>
        <begin position="123"/>
        <end position="150"/>
    </location>
</feature>
<dbReference type="FunFam" id="3.30.160.60:FF:002343">
    <property type="entry name" value="Zinc finger protein 33A"/>
    <property type="match status" value="2"/>
</dbReference>
<evidence type="ECO:0000259" key="12">
    <source>
        <dbReference type="PROSITE" id="PS50157"/>
    </source>
</evidence>
<comment type="subcellular location">
    <subcellularLocation>
        <location evidence="2">Nucleus</location>
    </subcellularLocation>
</comment>
<proteinExistence type="inferred from homology"/>
<evidence type="ECO:0000256" key="2">
    <source>
        <dbReference type="ARBA" id="ARBA00004123"/>
    </source>
</evidence>
<dbReference type="InterPro" id="IPR001909">
    <property type="entry name" value="KRAB"/>
</dbReference>
<dbReference type="Pfam" id="PF00096">
    <property type="entry name" value="zf-C2H2"/>
    <property type="match status" value="3"/>
</dbReference>
<dbReference type="SUPFAM" id="SSF109640">
    <property type="entry name" value="KRAB domain (Kruppel-associated box)"/>
    <property type="match status" value="1"/>
</dbReference>
<feature type="domain" description="C2H2-type" evidence="12">
    <location>
        <begin position="71"/>
        <end position="99"/>
    </location>
</feature>
<protein>
    <submittedName>
        <fullName evidence="14">Uncharacterized protein</fullName>
    </submittedName>
</protein>
<keyword evidence="8" id="KW-0238">DNA-binding</keyword>
<dbReference type="Proteomes" id="UP000228934">
    <property type="component" value="Unassembled WGS sequence"/>
</dbReference>
<gene>
    <name evidence="14" type="ORF">AB205_0117960</name>
</gene>
<feature type="domain" description="C2H2-type" evidence="12">
    <location>
        <begin position="151"/>
        <end position="178"/>
    </location>
</feature>
<feature type="domain" description="C2H2-type" evidence="12">
    <location>
        <begin position="100"/>
        <end position="123"/>
    </location>
</feature>
<dbReference type="PROSITE" id="PS00028">
    <property type="entry name" value="ZINC_FINGER_C2H2_1"/>
    <property type="match status" value="2"/>
</dbReference>
<sequence>MDPSNAKESSDKSHSVTPEIHLKSQSTDRSTDPSNPQESSVGHTGESLFSCTVCGNSFTELGELFVHQKTHRARRKCGKSFIEEKSFLTHQRRHTGERPFSCPECAKRFVDKSDLRKHKRIHTACSECGKNFVHKGDLVKRQKIHTGERPYSCPECGKSFTYKADLVKHQRIHTGERPYSCSVRNSHFLITTQVTIMNTPILVKSISVGNVSFTNEALLNTEEDTRESPHHHSSGSAFGKDFPIETSTLRTHTLGCPFSCSECGKCFIGRGKRTHQGSHIIKQPLFIFRGCDIAKKTCVERLAYNNYQHGLSPTSVPPPYFWKPDVKYKQKILEVTRKIIELLTGEVPIRCQDVTVYFSMEEWEYLEGHKDLYKGVMMDNQPPLTSPG</sequence>
<organism evidence="14 15">
    <name type="scientific">Aquarana catesbeiana</name>
    <name type="common">American bullfrog</name>
    <name type="synonym">Rana catesbeiana</name>
    <dbReference type="NCBI Taxonomy" id="8400"/>
    <lineage>
        <taxon>Eukaryota</taxon>
        <taxon>Metazoa</taxon>
        <taxon>Chordata</taxon>
        <taxon>Craniata</taxon>
        <taxon>Vertebrata</taxon>
        <taxon>Euteleostomi</taxon>
        <taxon>Amphibia</taxon>
        <taxon>Batrachia</taxon>
        <taxon>Anura</taxon>
        <taxon>Neobatrachia</taxon>
        <taxon>Ranoidea</taxon>
        <taxon>Ranidae</taxon>
        <taxon>Aquarana</taxon>
    </lineage>
</organism>
<evidence type="ECO:0000256" key="10">
    <source>
        <dbReference type="PROSITE-ProRule" id="PRU00042"/>
    </source>
</evidence>
<keyword evidence="6 10" id="KW-0863">Zinc-finger</keyword>
<dbReference type="Gene3D" id="6.10.140.140">
    <property type="match status" value="1"/>
</dbReference>
<dbReference type="GO" id="GO:0000981">
    <property type="term" value="F:DNA-binding transcription factor activity, RNA polymerase II-specific"/>
    <property type="evidence" value="ECO:0007669"/>
    <property type="project" value="TreeGrafter"/>
</dbReference>
<dbReference type="Gene3D" id="3.30.160.60">
    <property type="entry name" value="Classic Zinc Finger"/>
    <property type="match status" value="6"/>
</dbReference>
<dbReference type="PANTHER" id="PTHR23226:SF377">
    <property type="entry name" value="ZINC FINGER AND SCAN DOMAIN-CONTAINING PROTEIN 20"/>
    <property type="match status" value="1"/>
</dbReference>
<feature type="domain" description="KRAB" evidence="13">
    <location>
        <begin position="349"/>
        <end position="388"/>
    </location>
</feature>
<evidence type="ECO:0000256" key="1">
    <source>
        <dbReference type="ARBA" id="ARBA00003767"/>
    </source>
</evidence>
<dbReference type="SMART" id="SM00355">
    <property type="entry name" value="ZnF_C2H2"/>
    <property type="match status" value="6"/>
</dbReference>
<dbReference type="PROSITE" id="PS50805">
    <property type="entry name" value="KRAB"/>
    <property type="match status" value="1"/>
</dbReference>
<dbReference type="GO" id="GO:0000978">
    <property type="term" value="F:RNA polymerase II cis-regulatory region sequence-specific DNA binding"/>
    <property type="evidence" value="ECO:0007669"/>
    <property type="project" value="TreeGrafter"/>
</dbReference>
<dbReference type="Pfam" id="PF01352">
    <property type="entry name" value="KRAB"/>
    <property type="match status" value="1"/>
</dbReference>
<evidence type="ECO:0000313" key="15">
    <source>
        <dbReference type="Proteomes" id="UP000228934"/>
    </source>
</evidence>
<dbReference type="InterPro" id="IPR036236">
    <property type="entry name" value="Znf_C2H2_sf"/>
</dbReference>
<comment type="similarity">
    <text evidence="3">Belongs to the krueppel C2H2-type zinc-finger protein family.</text>
</comment>
<keyword evidence="15" id="KW-1185">Reference proteome</keyword>
<feature type="region of interest" description="Disordered" evidence="11">
    <location>
        <begin position="1"/>
        <end position="44"/>
    </location>
</feature>
<dbReference type="FunFam" id="3.30.160.60:FF:000446">
    <property type="entry name" value="Zinc finger protein"/>
    <property type="match status" value="1"/>
</dbReference>
<dbReference type="GO" id="GO:0008270">
    <property type="term" value="F:zinc ion binding"/>
    <property type="evidence" value="ECO:0007669"/>
    <property type="project" value="UniProtKB-KW"/>
</dbReference>
<evidence type="ECO:0000256" key="7">
    <source>
        <dbReference type="ARBA" id="ARBA00022833"/>
    </source>
</evidence>
<dbReference type="EMBL" id="KV938157">
    <property type="protein sequence ID" value="PIO26565.1"/>
    <property type="molecule type" value="Genomic_DNA"/>
</dbReference>
<evidence type="ECO:0000256" key="6">
    <source>
        <dbReference type="ARBA" id="ARBA00022771"/>
    </source>
</evidence>
<name>A0A2G9RFK7_AQUCT</name>
<dbReference type="PANTHER" id="PTHR23226">
    <property type="entry name" value="ZINC FINGER AND SCAN DOMAIN-CONTAINING"/>
    <property type="match status" value="1"/>
</dbReference>
<evidence type="ECO:0000256" key="4">
    <source>
        <dbReference type="ARBA" id="ARBA00022723"/>
    </source>
</evidence>
<dbReference type="CDD" id="cd07765">
    <property type="entry name" value="KRAB_A-box"/>
    <property type="match status" value="1"/>
</dbReference>
<dbReference type="OrthoDB" id="654211at2759"/>
<keyword evidence="9" id="KW-0539">Nucleus</keyword>
<keyword evidence="5" id="KW-0677">Repeat</keyword>
<dbReference type="AlphaFoldDB" id="A0A2G9RFK7"/>
<evidence type="ECO:0000313" key="14">
    <source>
        <dbReference type="EMBL" id="PIO26565.1"/>
    </source>
</evidence>
<dbReference type="InterPro" id="IPR013087">
    <property type="entry name" value="Znf_C2H2_type"/>
</dbReference>
<keyword evidence="7" id="KW-0862">Zinc</keyword>
<evidence type="ECO:0000256" key="9">
    <source>
        <dbReference type="ARBA" id="ARBA00023242"/>
    </source>
</evidence>